<dbReference type="Proteomes" id="UP001154420">
    <property type="component" value="Unassembled WGS sequence"/>
</dbReference>
<evidence type="ECO:0000256" key="1">
    <source>
        <dbReference type="SAM" id="Coils"/>
    </source>
</evidence>
<accession>A0A9X5BKC3</accession>
<protein>
    <submittedName>
        <fullName evidence="2">Uncharacterized protein</fullName>
    </submittedName>
</protein>
<dbReference type="RefSeq" id="WP_160562211.1">
    <property type="nucleotide sequence ID" value="NZ_QZDT01000079.1"/>
</dbReference>
<dbReference type="EMBL" id="QZDT01000079">
    <property type="protein sequence ID" value="NBJ95308.1"/>
    <property type="molecule type" value="Genomic_DNA"/>
</dbReference>
<feature type="coiled-coil region" evidence="1">
    <location>
        <begin position="8"/>
        <end position="42"/>
    </location>
</feature>
<keyword evidence="1" id="KW-0175">Coiled coil</keyword>
<dbReference type="OrthoDB" id="2048549at2"/>
<reference evidence="2" key="1">
    <citation type="submission" date="2018-09" db="EMBL/GenBank/DDBJ databases">
        <title>Murine metabolic-syndrome-specific gut microbial biobank.</title>
        <authorList>
            <person name="Liu C."/>
        </authorList>
    </citation>
    <scope>NUCLEOTIDE SEQUENCE</scope>
    <source>
        <strain evidence="2">D42-62</strain>
    </source>
</reference>
<dbReference type="AlphaFoldDB" id="A0A9X5BKC3"/>
<proteinExistence type="predicted"/>
<comment type="caution">
    <text evidence="2">The sequence shown here is derived from an EMBL/GenBank/DDBJ whole genome shotgun (WGS) entry which is preliminary data.</text>
</comment>
<organism evidence="2 3">
    <name type="scientific">Parablautia muri</name>
    <dbReference type="NCBI Taxonomy" id="2320879"/>
    <lineage>
        <taxon>Bacteria</taxon>
        <taxon>Bacillati</taxon>
        <taxon>Bacillota</taxon>
        <taxon>Clostridia</taxon>
        <taxon>Lachnospirales</taxon>
        <taxon>Lachnospiraceae</taxon>
        <taxon>Parablautia</taxon>
    </lineage>
</organism>
<keyword evidence="3" id="KW-1185">Reference proteome</keyword>
<name>A0A9X5BKC3_9FIRM</name>
<evidence type="ECO:0000313" key="2">
    <source>
        <dbReference type="EMBL" id="NBJ95308.1"/>
    </source>
</evidence>
<evidence type="ECO:0000313" key="3">
    <source>
        <dbReference type="Proteomes" id="UP001154420"/>
    </source>
</evidence>
<sequence>MCMTITEMNEAMEQIQEWKRIKEEAEDNISALNVKVIEFLQETDECEAVDKKGNPIRKFIGNIFKATLSKGERETVDKAEVKKLLNEEDYQKVSKVSIYPVLRIS</sequence>
<gene>
    <name evidence="2" type="ORF">D5281_22920</name>
</gene>